<feature type="transmembrane region" description="Helical" evidence="1">
    <location>
        <begin position="114"/>
        <end position="137"/>
    </location>
</feature>
<keyword evidence="1" id="KW-0472">Membrane</keyword>
<dbReference type="CDD" id="cd12841">
    <property type="entry name" value="TM_EphA1"/>
    <property type="match status" value="1"/>
</dbReference>
<keyword evidence="1" id="KW-1133">Transmembrane helix</keyword>
<proteinExistence type="predicted"/>
<evidence type="ECO:0000313" key="4">
    <source>
        <dbReference type="Proteomes" id="UP001157974"/>
    </source>
</evidence>
<dbReference type="AlphaFoldDB" id="A0AAV8USM2"/>
<keyword evidence="1" id="KW-0812">Transmembrane</keyword>
<feature type="signal peptide" evidence="2">
    <location>
        <begin position="1"/>
        <end position="22"/>
    </location>
</feature>
<dbReference type="Proteomes" id="UP001157974">
    <property type="component" value="Unassembled WGS sequence"/>
</dbReference>
<evidence type="ECO:0000256" key="1">
    <source>
        <dbReference type="SAM" id="Phobius"/>
    </source>
</evidence>
<comment type="caution">
    <text evidence="3">The sequence shown here is derived from an EMBL/GenBank/DDBJ whole genome shotgun (WGS) entry which is preliminary data.</text>
</comment>
<accession>A0AAV8USM2</accession>
<evidence type="ECO:0000256" key="2">
    <source>
        <dbReference type="SAM" id="SignalP"/>
    </source>
</evidence>
<gene>
    <name evidence="3" type="ORF">NDN08_002048</name>
</gene>
<organism evidence="3 4">
    <name type="scientific">Rhodosorus marinus</name>
    <dbReference type="NCBI Taxonomy" id="101924"/>
    <lineage>
        <taxon>Eukaryota</taxon>
        <taxon>Rhodophyta</taxon>
        <taxon>Stylonematophyceae</taxon>
        <taxon>Stylonematales</taxon>
        <taxon>Stylonemataceae</taxon>
        <taxon>Rhodosorus</taxon>
    </lineage>
</organism>
<keyword evidence="4" id="KW-1185">Reference proteome</keyword>
<protein>
    <submittedName>
        <fullName evidence="3">Uncharacterized protein</fullName>
    </submittedName>
</protein>
<reference evidence="3 4" key="1">
    <citation type="journal article" date="2023" name="Nat. Commun.">
        <title>Origin of minicircular mitochondrial genomes in red algae.</title>
        <authorList>
            <person name="Lee Y."/>
            <person name="Cho C.H."/>
            <person name="Lee Y.M."/>
            <person name="Park S.I."/>
            <person name="Yang J.H."/>
            <person name="West J.A."/>
            <person name="Bhattacharya D."/>
            <person name="Yoon H.S."/>
        </authorList>
    </citation>
    <scope>NUCLEOTIDE SEQUENCE [LARGE SCALE GENOMIC DNA]</scope>
    <source>
        <strain evidence="3 4">CCMP1338</strain>
        <tissue evidence="3">Whole cell</tissue>
    </source>
</reference>
<keyword evidence="2" id="KW-0732">Signal</keyword>
<sequence length="184" mass="19999">MIRMLSLRAFLAVGLVAGFAYAGETGFQEAAFDYELEDAGIAVDYESINWAANELSDGSGDRSAWDFEGLIDKYGPDYFTDNPPPGSFQGEYDRYSGDYEGDYGYDSDGLSGGAIAGIVIGSVVGAALLAGLMIFALKRKRRRRRGEEKTDAETEEDAENLEADHGGEFKAYYDRSGQCTCCCC</sequence>
<feature type="chain" id="PRO_5043900069" evidence="2">
    <location>
        <begin position="23"/>
        <end position="184"/>
    </location>
</feature>
<dbReference type="EMBL" id="JAMWBK010000004">
    <property type="protein sequence ID" value="KAJ8905541.1"/>
    <property type="molecule type" value="Genomic_DNA"/>
</dbReference>
<evidence type="ECO:0000313" key="3">
    <source>
        <dbReference type="EMBL" id="KAJ8905541.1"/>
    </source>
</evidence>
<name>A0AAV8USM2_9RHOD</name>